<dbReference type="CDD" id="cd01347">
    <property type="entry name" value="ligand_gated_channel"/>
    <property type="match status" value="1"/>
</dbReference>
<keyword evidence="5 12" id="KW-0812">Transmembrane</keyword>
<evidence type="ECO:0000256" key="6">
    <source>
        <dbReference type="ARBA" id="ARBA00022729"/>
    </source>
</evidence>
<keyword evidence="19" id="KW-1185">Reference proteome</keyword>
<evidence type="ECO:0000256" key="9">
    <source>
        <dbReference type="ARBA" id="ARBA00023136"/>
    </source>
</evidence>
<keyword evidence="9 12" id="KW-0472">Membrane</keyword>
<dbReference type="InterPro" id="IPR012910">
    <property type="entry name" value="Plug_dom"/>
</dbReference>
<keyword evidence="7" id="KW-0406">Ion transport</keyword>
<evidence type="ECO:0000259" key="16">
    <source>
        <dbReference type="Pfam" id="PF00593"/>
    </source>
</evidence>
<keyword evidence="4 12" id="KW-1134">Transmembrane beta strand</keyword>
<reference evidence="18 19" key="1">
    <citation type="submission" date="2020-04" db="EMBL/GenBank/DDBJ databases">
        <title>Novosphingobium sp. TW-4 isolated from soil.</title>
        <authorList>
            <person name="Dahal R.H."/>
            <person name="Chaudhary D.K."/>
        </authorList>
    </citation>
    <scope>NUCLEOTIDE SEQUENCE [LARGE SCALE GENOMIC DNA]</scope>
    <source>
        <strain evidence="18 19">TW-4</strain>
    </source>
</reference>
<dbReference type="GO" id="GO:0015344">
    <property type="term" value="F:siderophore uptake transmembrane transporter activity"/>
    <property type="evidence" value="ECO:0007669"/>
    <property type="project" value="TreeGrafter"/>
</dbReference>
<dbReference type="Pfam" id="PF07715">
    <property type="entry name" value="Plug"/>
    <property type="match status" value="1"/>
</dbReference>
<evidence type="ECO:0000256" key="12">
    <source>
        <dbReference type="PROSITE-ProRule" id="PRU01360"/>
    </source>
</evidence>
<name>A0A7Y0BSQ8_9SPHN</name>
<evidence type="ECO:0000256" key="3">
    <source>
        <dbReference type="ARBA" id="ARBA00022448"/>
    </source>
</evidence>
<sequence length="750" mass="80590">MRSNESRATGALLGSVLAAALVAPAGATAHAEEAADAADSNGRPQIVVLGQRAEDANPNAQDGAPYKVNKSQNGKFTEPLRDTPKTITAIPKEVIEDIGATSFREVVRSTPGVTLGTGEGGNAFGDRIFIRGFEARNDVYIDGLRDPGVTSREVFAVEQIEVVKGPSATYGGRGTTGGLVSVQSKRAATDRSFLVADAGLGTDDYKRFTIDGNAKIADGWALRVNGMFHDADTPGRDHVWQRRWGVAAALTGEVTDRLTLRADYYHTQLDGMPDYGHPFDATIQQPAKVDRDNFYGILARDFIKNGADVGTLAADWEATEGLSIHGTVRYGETYNRYIVSAPENPNLTAGTVTANPKNSNRDNRYYAASLYAVAEVPTGPFQHKIVFGGDFSDEKVRNQPYTITSTSNGSATNPVYTSRFGVVLDLQNPDNYVPFDFPVGLGVVSHNRVRSLGAYAIDTITLAKGLTATLGLRGDTFTIDYDTEDGNSALAGNQPMALRSDTGFLNWQGALTYKPVEALTIYGSYATSSNPSGEQIDATSAGYDGLGTANVNLQPERNKAWEGGVKWETAGGKLLLSAAAFRITKENARELQGDGTYQLVGKLRSQGFEASVNGTLFERLNLFGGYTYTDAKIVASSNAANVGKIFANIPKHSASLLATLLVTSNFEFGGQATYRSELFGGTAAAGTARVPGYTRFDIVARWKPTTWLETRLNVNNVTDKTYYDAIYRSATPFAYVAPGRSAMLTFTVRY</sequence>
<dbReference type="PANTHER" id="PTHR32552">
    <property type="entry name" value="FERRICHROME IRON RECEPTOR-RELATED"/>
    <property type="match status" value="1"/>
</dbReference>
<comment type="subcellular location">
    <subcellularLocation>
        <location evidence="1 12">Cell outer membrane</location>
        <topology evidence="1 12">Multi-pass membrane protein</topology>
    </subcellularLocation>
</comment>
<evidence type="ECO:0000256" key="2">
    <source>
        <dbReference type="ARBA" id="ARBA00009810"/>
    </source>
</evidence>
<feature type="domain" description="TonB-dependent receptor-like beta-barrel" evidence="16">
    <location>
        <begin position="255"/>
        <end position="717"/>
    </location>
</feature>
<accession>A0A7Y0BSQ8</accession>
<feature type="domain" description="TonB-dependent receptor plug" evidence="17">
    <location>
        <begin position="80"/>
        <end position="178"/>
    </location>
</feature>
<keyword evidence="3 12" id="KW-0813">Transport</keyword>
<evidence type="ECO:0000256" key="7">
    <source>
        <dbReference type="ARBA" id="ARBA00023065"/>
    </source>
</evidence>
<dbReference type="EMBL" id="JABBGM010000013">
    <property type="protein sequence ID" value="NML95867.1"/>
    <property type="molecule type" value="Genomic_DNA"/>
</dbReference>
<evidence type="ECO:0000313" key="19">
    <source>
        <dbReference type="Proteomes" id="UP000583556"/>
    </source>
</evidence>
<comment type="similarity">
    <text evidence="2 12 13">Belongs to the TonB-dependent receptor family.</text>
</comment>
<dbReference type="Proteomes" id="UP000583556">
    <property type="component" value="Unassembled WGS sequence"/>
</dbReference>
<evidence type="ECO:0000256" key="11">
    <source>
        <dbReference type="ARBA" id="ARBA00023237"/>
    </source>
</evidence>
<keyword evidence="8 13" id="KW-0798">TonB box</keyword>
<dbReference type="SUPFAM" id="SSF56935">
    <property type="entry name" value="Porins"/>
    <property type="match status" value="1"/>
</dbReference>
<dbReference type="InterPro" id="IPR010105">
    <property type="entry name" value="TonB_sidphr_rcpt"/>
</dbReference>
<evidence type="ECO:0000256" key="8">
    <source>
        <dbReference type="ARBA" id="ARBA00023077"/>
    </source>
</evidence>
<evidence type="ECO:0000256" key="13">
    <source>
        <dbReference type="RuleBase" id="RU003357"/>
    </source>
</evidence>
<keyword evidence="10 18" id="KW-0675">Receptor</keyword>
<dbReference type="InterPro" id="IPR037066">
    <property type="entry name" value="Plug_dom_sf"/>
</dbReference>
<dbReference type="NCBIfam" id="TIGR01783">
    <property type="entry name" value="TonB-siderophor"/>
    <property type="match status" value="1"/>
</dbReference>
<evidence type="ECO:0000256" key="10">
    <source>
        <dbReference type="ARBA" id="ARBA00023170"/>
    </source>
</evidence>
<dbReference type="AlphaFoldDB" id="A0A7Y0BSQ8"/>
<evidence type="ECO:0000256" key="14">
    <source>
        <dbReference type="SAM" id="MobiDB-lite"/>
    </source>
</evidence>
<comment type="caution">
    <text evidence="18">The sequence shown here is derived from an EMBL/GenBank/DDBJ whole genome shotgun (WGS) entry which is preliminary data.</text>
</comment>
<keyword evidence="6 15" id="KW-0732">Signal</keyword>
<evidence type="ECO:0000256" key="5">
    <source>
        <dbReference type="ARBA" id="ARBA00022692"/>
    </source>
</evidence>
<keyword evidence="11 12" id="KW-0998">Cell outer membrane</keyword>
<evidence type="ECO:0000256" key="4">
    <source>
        <dbReference type="ARBA" id="ARBA00022452"/>
    </source>
</evidence>
<dbReference type="PROSITE" id="PS52016">
    <property type="entry name" value="TONB_DEPENDENT_REC_3"/>
    <property type="match status" value="1"/>
</dbReference>
<dbReference type="GO" id="GO:0009279">
    <property type="term" value="C:cell outer membrane"/>
    <property type="evidence" value="ECO:0007669"/>
    <property type="project" value="UniProtKB-SubCell"/>
</dbReference>
<dbReference type="InterPro" id="IPR000531">
    <property type="entry name" value="Beta-barrel_TonB"/>
</dbReference>
<protein>
    <submittedName>
        <fullName evidence="18">TonB-dependent siderophore receptor</fullName>
    </submittedName>
</protein>
<organism evidence="18 19">
    <name type="scientific">Novosphingobium olei</name>
    <dbReference type="NCBI Taxonomy" id="2728851"/>
    <lineage>
        <taxon>Bacteria</taxon>
        <taxon>Pseudomonadati</taxon>
        <taxon>Pseudomonadota</taxon>
        <taxon>Alphaproteobacteria</taxon>
        <taxon>Sphingomonadales</taxon>
        <taxon>Sphingomonadaceae</taxon>
        <taxon>Novosphingobium</taxon>
    </lineage>
</organism>
<dbReference type="FunFam" id="2.170.130.10:FF:000001">
    <property type="entry name" value="Catecholate siderophore TonB-dependent receptor"/>
    <property type="match status" value="1"/>
</dbReference>
<dbReference type="InterPro" id="IPR039426">
    <property type="entry name" value="TonB-dep_rcpt-like"/>
</dbReference>
<feature type="chain" id="PRO_5031173004" evidence="15">
    <location>
        <begin position="32"/>
        <end position="750"/>
    </location>
</feature>
<evidence type="ECO:0000313" key="18">
    <source>
        <dbReference type="EMBL" id="NML95867.1"/>
    </source>
</evidence>
<dbReference type="InterPro" id="IPR036942">
    <property type="entry name" value="Beta-barrel_TonB_sf"/>
</dbReference>
<dbReference type="Gene3D" id="2.40.170.20">
    <property type="entry name" value="TonB-dependent receptor, beta-barrel domain"/>
    <property type="match status" value="1"/>
</dbReference>
<proteinExistence type="inferred from homology"/>
<feature type="signal peptide" evidence="15">
    <location>
        <begin position="1"/>
        <end position="31"/>
    </location>
</feature>
<feature type="region of interest" description="Disordered" evidence="14">
    <location>
        <begin position="56"/>
        <end position="81"/>
    </location>
</feature>
<evidence type="ECO:0000259" key="17">
    <source>
        <dbReference type="Pfam" id="PF07715"/>
    </source>
</evidence>
<dbReference type="GO" id="GO:0038023">
    <property type="term" value="F:signaling receptor activity"/>
    <property type="evidence" value="ECO:0007669"/>
    <property type="project" value="InterPro"/>
</dbReference>
<dbReference type="Gene3D" id="2.170.130.10">
    <property type="entry name" value="TonB-dependent receptor, plug domain"/>
    <property type="match status" value="1"/>
</dbReference>
<dbReference type="GO" id="GO:0015891">
    <property type="term" value="P:siderophore transport"/>
    <property type="evidence" value="ECO:0007669"/>
    <property type="project" value="InterPro"/>
</dbReference>
<evidence type="ECO:0000256" key="15">
    <source>
        <dbReference type="SAM" id="SignalP"/>
    </source>
</evidence>
<dbReference type="Pfam" id="PF00593">
    <property type="entry name" value="TonB_dep_Rec_b-barrel"/>
    <property type="match status" value="1"/>
</dbReference>
<dbReference type="PANTHER" id="PTHR32552:SF83">
    <property type="entry name" value="BLR3904 PROTEIN"/>
    <property type="match status" value="1"/>
</dbReference>
<dbReference type="RefSeq" id="WP_169495064.1">
    <property type="nucleotide sequence ID" value="NZ_JABBGM010000013.1"/>
</dbReference>
<evidence type="ECO:0000256" key="1">
    <source>
        <dbReference type="ARBA" id="ARBA00004571"/>
    </source>
</evidence>
<gene>
    <name evidence="18" type="ORF">HHL27_19515</name>
</gene>